<dbReference type="InterPro" id="IPR013024">
    <property type="entry name" value="GGCT-like"/>
</dbReference>
<evidence type="ECO:0000313" key="2">
    <source>
        <dbReference type="EMBL" id="RZS80715.1"/>
    </source>
</evidence>
<dbReference type="InterPro" id="IPR009288">
    <property type="entry name" value="AIG2-like_dom"/>
</dbReference>
<sequence>MPHVFVYGTLRRGEINDIERLARRLLLSPPLLVGEARVRGRLVDFGDWPGLVEDGDARILGEVYTVDDPLLAAMDAVEEYDPDGGSLFVRRPVDLQVAGQALCCHYYPIEPRLMGGAVPIDHDDWVEYRLARDTGRADRIRQAAG</sequence>
<dbReference type="Gene3D" id="3.10.490.10">
    <property type="entry name" value="Gamma-glutamyl cyclotransferase-like"/>
    <property type="match status" value="1"/>
</dbReference>
<dbReference type="SUPFAM" id="SSF110857">
    <property type="entry name" value="Gamma-glutamyl cyclotransferase-like"/>
    <property type="match status" value="1"/>
</dbReference>
<dbReference type="Proteomes" id="UP000292445">
    <property type="component" value="Unassembled WGS sequence"/>
</dbReference>
<gene>
    <name evidence="2" type="ORF">EV675_3327</name>
</gene>
<organism evidence="2 3">
    <name type="scientific">Pigmentiphaga kullae</name>
    <dbReference type="NCBI Taxonomy" id="151784"/>
    <lineage>
        <taxon>Bacteria</taxon>
        <taxon>Pseudomonadati</taxon>
        <taxon>Pseudomonadota</taxon>
        <taxon>Betaproteobacteria</taxon>
        <taxon>Burkholderiales</taxon>
        <taxon>Alcaligenaceae</taxon>
        <taxon>Pigmentiphaga</taxon>
    </lineage>
</organism>
<feature type="domain" description="Gamma-glutamylcyclotransferase AIG2-like" evidence="1">
    <location>
        <begin position="4"/>
        <end position="126"/>
    </location>
</feature>
<dbReference type="InterPro" id="IPR036568">
    <property type="entry name" value="GGCT-like_sf"/>
</dbReference>
<dbReference type="RefSeq" id="WP_130358351.1">
    <property type="nucleotide sequence ID" value="NZ_SGXC01000002.1"/>
</dbReference>
<dbReference type="CDD" id="cd06661">
    <property type="entry name" value="GGCT_like"/>
    <property type="match status" value="1"/>
</dbReference>
<dbReference type="Pfam" id="PF06094">
    <property type="entry name" value="GGACT"/>
    <property type="match status" value="1"/>
</dbReference>
<reference evidence="2 3" key="1">
    <citation type="submission" date="2019-02" db="EMBL/GenBank/DDBJ databases">
        <title>Genomic Encyclopedia of Type Strains, Phase IV (KMG-IV): sequencing the most valuable type-strain genomes for metagenomic binning, comparative biology and taxonomic classification.</title>
        <authorList>
            <person name="Goeker M."/>
        </authorList>
    </citation>
    <scope>NUCLEOTIDE SEQUENCE [LARGE SCALE GENOMIC DNA]</scope>
    <source>
        <strain evidence="2 3">K24</strain>
    </source>
</reference>
<protein>
    <submittedName>
        <fullName evidence="2">Gamma-glutamylcyclotransferase (GGCT)/AIG2-like uncharacterized protein YtfP</fullName>
    </submittedName>
</protein>
<comment type="caution">
    <text evidence="2">The sequence shown here is derived from an EMBL/GenBank/DDBJ whole genome shotgun (WGS) entry which is preliminary data.</text>
</comment>
<dbReference type="EMBL" id="SGXC01000002">
    <property type="protein sequence ID" value="RZS80715.1"/>
    <property type="molecule type" value="Genomic_DNA"/>
</dbReference>
<evidence type="ECO:0000313" key="3">
    <source>
        <dbReference type="Proteomes" id="UP000292445"/>
    </source>
</evidence>
<dbReference type="GO" id="GO:0016740">
    <property type="term" value="F:transferase activity"/>
    <property type="evidence" value="ECO:0007669"/>
    <property type="project" value="UniProtKB-KW"/>
</dbReference>
<name>A0A4Q7NCN1_9BURK</name>
<dbReference type="OrthoDB" id="8538589at2"/>
<keyword evidence="3" id="KW-1185">Reference proteome</keyword>
<keyword evidence="2" id="KW-0808">Transferase</keyword>
<proteinExistence type="predicted"/>
<accession>A0A4Q7NCN1</accession>
<dbReference type="AlphaFoldDB" id="A0A4Q7NCN1"/>
<evidence type="ECO:0000259" key="1">
    <source>
        <dbReference type="Pfam" id="PF06094"/>
    </source>
</evidence>